<protein>
    <submittedName>
        <fullName evidence="1">Uncharacterized protein</fullName>
    </submittedName>
</protein>
<sequence length="62" mass="7381">MAKPKVGDYLNFRVDRAKFNNKANAIQTNLDLRRNTVFIRHRIRDRPTLVAQNRYFESIGFN</sequence>
<comment type="caution">
    <text evidence="1">The sequence shown here is derived from an EMBL/GenBank/DDBJ whole genome shotgun (WGS) entry which is preliminary data.</text>
</comment>
<evidence type="ECO:0000313" key="2">
    <source>
        <dbReference type="Proteomes" id="UP001234178"/>
    </source>
</evidence>
<name>A0ABR0A787_9CRUS</name>
<evidence type="ECO:0000313" key="1">
    <source>
        <dbReference type="EMBL" id="KAK4021002.1"/>
    </source>
</evidence>
<organism evidence="1 2">
    <name type="scientific">Daphnia magna</name>
    <dbReference type="NCBI Taxonomy" id="35525"/>
    <lineage>
        <taxon>Eukaryota</taxon>
        <taxon>Metazoa</taxon>
        <taxon>Ecdysozoa</taxon>
        <taxon>Arthropoda</taxon>
        <taxon>Crustacea</taxon>
        <taxon>Branchiopoda</taxon>
        <taxon>Diplostraca</taxon>
        <taxon>Cladocera</taxon>
        <taxon>Anomopoda</taxon>
        <taxon>Daphniidae</taxon>
        <taxon>Daphnia</taxon>
    </lineage>
</organism>
<dbReference type="Proteomes" id="UP001234178">
    <property type="component" value="Unassembled WGS sequence"/>
</dbReference>
<keyword evidence="2" id="KW-1185">Reference proteome</keyword>
<proteinExistence type="predicted"/>
<dbReference type="EMBL" id="JAOYFB010000036">
    <property type="protein sequence ID" value="KAK4021002.1"/>
    <property type="molecule type" value="Genomic_DNA"/>
</dbReference>
<accession>A0ABR0A787</accession>
<gene>
    <name evidence="1" type="ORF">OUZ56_002936</name>
</gene>
<reference evidence="1 2" key="1">
    <citation type="journal article" date="2023" name="Nucleic Acids Res.">
        <title>The hologenome of Daphnia magna reveals possible DNA methylation and microbiome-mediated evolution of the host genome.</title>
        <authorList>
            <person name="Chaturvedi A."/>
            <person name="Li X."/>
            <person name="Dhandapani V."/>
            <person name="Marshall H."/>
            <person name="Kissane S."/>
            <person name="Cuenca-Cambronero M."/>
            <person name="Asole G."/>
            <person name="Calvet F."/>
            <person name="Ruiz-Romero M."/>
            <person name="Marangio P."/>
            <person name="Guigo R."/>
            <person name="Rago D."/>
            <person name="Mirbahai L."/>
            <person name="Eastwood N."/>
            <person name="Colbourne J.K."/>
            <person name="Zhou J."/>
            <person name="Mallon E."/>
            <person name="Orsini L."/>
        </authorList>
    </citation>
    <scope>NUCLEOTIDE SEQUENCE [LARGE SCALE GENOMIC DNA]</scope>
    <source>
        <strain evidence="1">LRV0_1</strain>
    </source>
</reference>